<sequence>MTNKPPSEPESSQRTALGFDEFIAILVAFTTIGAILFWSLSRRDSSLDLNGLLSPSSTPSSSVQPNQVLPSPTAKVEPNAVPKNVLPYSPSEPIVEPTTPSFPTNSATPSGAVLPSNQVIPTQSPQPPVSSSTEVESAIVSSALPLVTPAKQKSIIPPPIAFNDVPTDFWGRRFIDVLSSRGILKGFPDYSFRPNQPVNRAEFAAILQKAFEQKQSKTAIAFQDVPAKFWATPAIDQAISAGFLKGYPKQSFKPQQNISRVQVLVALASGLNLQAPTSPNKILSVYKDAKDIPAYATSKIAAATTNGLVVNYPNPQLLAPNKVASRAEVAAMIHQALVKQGKLQAIPSQNIVRRSNPPQQASPKISPEVLQTPKQNPNGKLSAGGSSQQ</sequence>
<gene>
    <name evidence="4" type="ORF">HUN01_15835</name>
</gene>
<keyword evidence="2" id="KW-1133">Transmembrane helix</keyword>
<dbReference type="Proteomes" id="UP000514713">
    <property type="component" value="Chromosome"/>
</dbReference>
<keyword evidence="2" id="KW-0812">Transmembrane</keyword>
<reference evidence="5" key="1">
    <citation type="submission" date="2020-06" db="EMBL/GenBank/DDBJ databases">
        <title>Nostoc edaphicum CCNP1411 genome.</title>
        <authorList>
            <person name="Fidor A."/>
            <person name="Grabski M."/>
            <person name="Gawor J."/>
            <person name="Gromadka R."/>
            <person name="Wegrzyn G."/>
            <person name="Mazur-Marzec H."/>
        </authorList>
    </citation>
    <scope>NUCLEOTIDE SEQUENCE [LARGE SCALE GENOMIC DNA]</scope>
    <source>
        <strain evidence="5">CCNP1411</strain>
    </source>
</reference>
<evidence type="ECO:0000313" key="4">
    <source>
        <dbReference type="EMBL" id="QMS89000.1"/>
    </source>
</evidence>
<evidence type="ECO:0000256" key="1">
    <source>
        <dbReference type="SAM" id="MobiDB-lite"/>
    </source>
</evidence>
<dbReference type="EMBL" id="CP054698">
    <property type="protein sequence ID" value="QMS89000.1"/>
    <property type="molecule type" value="Genomic_DNA"/>
</dbReference>
<dbReference type="Pfam" id="PF00395">
    <property type="entry name" value="SLH"/>
    <property type="match status" value="3"/>
</dbReference>
<dbReference type="RefSeq" id="WP_181932074.1">
    <property type="nucleotide sequence ID" value="NZ_CP054698.1"/>
</dbReference>
<feature type="transmembrane region" description="Helical" evidence="2">
    <location>
        <begin position="22"/>
        <end position="40"/>
    </location>
</feature>
<feature type="compositionally biased region" description="Polar residues" evidence="1">
    <location>
        <begin position="349"/>
        <end position="363"/>
    </location>
</feature>
<evidence type="ECO:0000259" key="3">
    <source>
        <dbReference type="PROSITE" id="PS51272"/>
    </source>
</evidence>
<feature type="domain" description="SLH" evidence="3">
    <location>
        <begin position="158"/>
        <end position="221"/>
    </location>
</feature>
<dbReference type="KEGG" id="ned:HUN01_15835"/>
<keyword evidence="2" id="KW-0472">Membrane</keyword>
<feature type="region of interest" description="Disordered" evidence="1">
    <location>
        <begin position="349"/>
        <end position="389"/>
    </location>
</feature>
<dbReference type="PROSITE" id="PS51272">
    <property type="entry name" value="SLH"/>
    <property type="match status" value="3"/>
</dbReference>
<feature type="region of interest" description="Disordered" evidence="1">
    <location>
        <begin position="54"/>
        <end position="81"/>
    </location>
</feature>
<dbReference type="PANTHER" id="PTHR43308">
    <property type="entry name" value="OUTER MEMBRANE PROTEIN ALPHA-RELATED"/>
    <property type="match status" value="1"/>
</dbReference>
<dbReference type="PANTHER" id="PTHR43308:SF5">
    <property type="entry name" value="S-LAYER PROTEIN _ PEPTIDOGLYCAN ENDO-BETA-N-ACETYLGLUCOSAMINIDASE"/>
    <property type="match status" value="1"/>
</dbReference>
<keyword evidence="5" id="KW-1185">Reference proteome</keyword>
<organism evidence="4 5">
    <name type="scientific">Nostoc edaphicum CCNP1411</name>
    <dbReference type="NCBI Taxonomy" id="1472755"/>
    <lineage>
        <taxon>Bacteria</taxon>
        <taxon>Bacillati</taxon>
        <taxon>Cyanobacteriota</taxon>
        <taxon>Cyanophyceae</taxon>
        <taxon>Nostocales</taxon>
        <taxon>Nostocaceae</taxon>
        <taxon>Nostoc</taxon>
    </lineage>
</organism>
<evidence type="ECO:0000313" key="5">
    <source>
        <dbReference type="Proteomes" id="UP000514713"/>
    </source>
</evidence>
<feature type="compositionally biased region" description="Polar residues" evidence="1">
    <location>
        <begin position="372"/>
        <end position="389"/>
    </location>
</feature>
<dbReference type="AlphaFoldDB" id="A0A7D7QMU7"/>
<feature type="domain" description="SLH" evidence="3">
    <location>
        <begin position="283"/>
        <end position="347"/>
    </location>
</feature>
<feature type="domain" description="SLH" evidence="3">
    <location>
        <begin position="222"/>
        <end position="281"/>
    </location>
</feature>
<dbReference type="InterPro" id="IPR051465">
    <property type="entry name" value="Cell_Envelope_Struct_Comp"/>
</dbReference>
<accession>A0A7D7QMU7</accession>
<protein>
    <submittedName>
        <fullName evidence="4">S-layer homology domain-containing protein</fullName>
    </submittedName>
</protein>
<name>A0A7D7QMU7_9NOSO</name>
<evidence type="ECO:0000256" key="2">
    <source>
        <dbReference type="SAM" id="Phobius"/>
    </source>
</evidence>
<dbReference type="InterPro" id="IPR001119">
    <property type="entry name" value="SLH_dom"/>
</dbReference>
<proteinExistence type="predicted"/>